<keyword evidence="6" id="KW-0812">Transmembrane</keyword>
<name>A0ABM9NKN9_9GAMM</name>
<organism evidence="11 12">
    <name type="scientific">Candidatus Methylocalor cossyra</name>
    <dbReference type="NCBI Taxonomy" id="3108543"/>
    <lineage>
        <taxon>Bacteria</taxon>
        <taxon>Pseudomonadati</taxon>
        <taxon>Pseudomonadota</taxon>
        <taxon>Gammaproteobacteria</taxon>
        <taxon>Methylococcales</taxon>
        <taxon>Methylococcaceae</taxon>
        <taxon>Candidatus Methylocalor</taxon>
    </lineage>
</organism>
<evidence type="ECO:0000256" key="3">
    <source>
        <dbReference type="ARBA" id="ARBA00022448"/>
    </source>
</evidence>
<keyword evidence="8" id="KW-1133">Transmembrane helix</keyword>
<keyword evidence="4" id="KW-1003">Cell membrane</keyword>
<proteinExistence type="inferred from homology"/>
<dbReference type="InterPro" id="IPR005628">
    <property type="entry name" value="GspK"/>
</dbReference>
<evidence type="ECO:0000256" key="6">
    <source>
        <dbReference type="ARBA" id="ARBA00022692"/>
    </source>
</evidence>
<comment type="similarity">
    <text evidence="2">Belongs to the GSP K family.</text>
</comment>
<keyword evidence="7" id="KW-0653">Protein transport</keyword>
<dbReference type="InterPro" id="IPR049031">
    <property type="entry name" value="T2SSK_SAM-like_1st"/>
</dbReference>
<evidence type="ECO:0000256" key="5">
    <source>
        <dbReference type="ARBA" id="ARBA00022519"/>
    </source>
</evidence>
<dbReference type="Pfam" id="PF21687">
    <property type="entry name" value="T2SSK_1st"/>
    <property type="match status" value="1"/>
</dbReference>
<dbReference type="RefSeq" id="WP_348757721.1">
    <property type="nucleotide sequence ID" value="NZ_OZ026884.1"/>
</dbReference>
<evidence type="ECO:0000256" key="7">
    <source>
        <dbReference type="ARBA" id="ARBA00022927"/>
    </source>
</evidence>
<evidence type="ECO:0000313" key="11">
    <source>
        <dbReference type="EMBL" id="CAL1241197.1"/>
    </source>
</evidence>
<keyword evidence="5" id="KW-0997">Cell inner membrane</keyword>
<evidence type="ECO:0000256" key="9">
    <source>
        <dbReference type="ARBA" id="ARBA00023136"/>
    </source>
</evidence>
<keyword evidence="9" id="KW-0472">Membrane</keyword>
<dbReference type="PANTHER" id="PTHR38831:SF2">
    <property type="entry name" value="TYPE II SECRETION SYSTEM PROTEIN K"/>
    <property type="match status" value="1"/>
</dbReference>
<dbReference type="InterPro" id="IPR038072">
    <property type="entry name" value="GspK_central_sf"/>
</dbReference>
<protein>
    <submittedName>
        <fullName evidence="11">General secretion pathway protein K</fullName>
    </submittedName>
</protein>
<dbReference type="PANTHER" id="PTHR38831">
    <property type="entry name" value="TYPE II SECRETION SYSTEM PROTEIN K"/>
    <property type="match status" value="1"/>
</dbReference>
<evidence type="ECO:0000313" key="12">
    <source>
        <dbReference type="Proteomes" id="UP001497493"/>
    </source>
</evidence>
<keyword evidence="3" id="KW-0813">Transport</keyword>
<dbReference type="SUPFAM" id="SSF158544">
    <property type="entry name" value="GspK insert domain-like"/>
    <property type="match status" value="1"/>
</dbReference>
<evidence type="ECO:0000256" key="2">
    <source>
        <dbReference type="ARBA" id="ARBA00007246"/>
    </source>
</evidence>
<evidence type="ECO:0000256" key="8">
    <source>
        <dbReference type="ARBA" id="ARBA00022989"/>
    </source>
</evidence>
<evidence type="ECO:0000256" key="1">
    <source>
        <dbReference type="ARBA" id="ARBA00004533"/>
    </source>
</evidence>
<feature type="domain" description="T2SS protein K first SAM-like" evidence="10">
    <location>
        <begin position="105"/>
        <end position="194"/>
    </location>
</feature>
<evidence type="ECO:0000256" key="4">
    <source>
        <dbReference type="ARBA" id="ARBA00022475"/>
    </source>
</evidence>
<reference evidence="11 12" key="1">
    <citation type="submission" date="2024-04" db="EMBL/GenBank/DDBJ databases">
        <authorList>
            <person name="Cremers G."/>
        </authorList>
    </citation>
    <scope>NUCLEOTIDE SEQUENCE [LARGE SCALE GENOMIC DNA]</scope>
    <source>
        <strain evidence="11">MeCH1-AG</strain>
    </source>
</reference>
<gene>
    <name evidence="11" type="ORF">MECH1_V1_2421</name>
</gene>
<accession>A0ABM9NKN9</accession>
<keyword evidence="12" id="KW-1185">Reference proteome</keyword>
<sequence>MASPPPLRQAGLALVLVLWVLALMTIMAGSYSLSTQREAALLSHAHERARGVALAEGGIHYAMLMLSLPDIQKRWRADGTEYLWEVEGARVRIRIFDESGKIDLNAAQEPTLRTVIQRLVHDEDKAAALADAILDWRDSDDLKRMHGAEAEEYRAAGALQKPQNRNFLVLEELRGVLGVTPELYRALAPWFTLYTGQDGLNPAKAPREILLTLTQGDESTVDNFIQQRQLGILQPFPPVPGVQFHAAGDLAYTVLATAEFPGQGGATVSAAVKRGRGADGAPFTYLNFRSRAVPPRRGE</sequence>
<dbReference type="Proteomes" id="UP001497493">
    <property type="component" value="Chromosome"/>
</dbReference>
<evidence type="ECO:0000259" key="10">
    <source>
        <dbReference type="Pfam" id="PF21687"/>
    </source>
</evidence>
<dbReference type="Gene3D" id="1.10.40.60">
    <property type="entry name" value="EpsJ-like"/>
    <property type="match status" value="1"/>
</dbReference>
<comment type="subcellular location">
    <subcellularLocation>
        <location evidence="1">Cell inner membrane</location>
    </subcellularLocation>
</comment>
<dbReference type="EMBL" id="OZ026884">
    <property type="protein sequence ID" value="CAL1241197.1"/>
    <property type="molecule type" value="Genomic_DNA"/>
</dbReference>